<protein>
    <recommendedName>
        <fullName evidence="4">Tail fiber protein</fullName>
    </recommendedName>
</protein>
<organism evidence="2 3">
    <name type="scientific">Phaeodactylibacter luteus</name>
    <dbReference type="NCBI Taxonomy" id="1564516"/>
    <lineage>
        <taxon>Bacteria</taxon>
        <taxon>Pseudomonadati</taxon>
        <taxon>Bacteroidota</taxon>
        <taxon>Saprospiria</taxon>
        <taxon>Saprospirales</taxon>
        <taxon>Haliscomenobacteraceae</taxon>
        <taxon>Phaeodactylibacter</taxon>
    </lineage>
</organism>
<feature type="transmembrane region" description="Helical" evidence="1">
    <location>
        <begin position="21"/>
        <end position="39"/>
    </location>
</feature>
<dbReference type="EMBL" id="VOOR01000018">
    <property type="protein sequence ID" value="TXB63177.1"/>
    <property type="molecule type" value="Genomic_DNA"/>
</dbReference>
<keyword evidence="3" id="KW-1185">Reference proteome</keyword>
<comment type="caution">
    <text evidence="2">The sequence shown here is derived from an EMBL/GenBank/DDBJ whole genome shotgun (WGS) entry which is preliminary data.</text>
</comment>
<dbReference type="OrthoDB" id="9810174at2"/>
<evidence type="ECO:0000256" key="1">
    <source>
        <dbReference type="SAM" id="Phobius"/>
    </source>
</evidence>
<evidence type="ECO:0000313" key="3">
    <source>
        <dbReference type="Proteomes" id="UP000321580"/>
    </source>
</evidence>
<evidence type="ECO:0008006" key="4">
    <source>
        <dbReference type="Google" id="ProtNLM"/>
    </source>
</evidence>
<reference evidence="2 3" key="1">
    <citation type="submission" date="2019-08" db="EMBL/GenBank/DDBJ databases">
        <title>Genome of Phaeodactylibacter luteus.</title>
        <authorList>
            <person name="Bowman J.P."/>
        </authorList>
    </citation>
    <scope>NUCLEOTIDE SEQUENCE [LARGE SCALE GENOMIC DNA]</scope>
    <source>
        <strain evidence="2 3">KCTC 42180</strain>
    </source>
</reference>
<keyword evidence="1" id="KW-0472">Membrane</keyword>
<gene>
    <name evidence="2" type="ORF">FRY97_10230</name>
</gene>
<keyword evidence="1" id="KW-1133">Transmembrane helix</keyword>
<proteinExistence type="predicted"/>
<dbReference type="RefSeq" id="WP_147167432.1">
    <property type="nucleotide sequence ID" value="NZ_VOOR01000018.1"/>
</dbReference>
<sequence length="338" mass="37085">MQNQHYGQKVAVSDSWQQFRVILKAGALLLLGLLPLPLLSQEAGSLLNVQGFVRDVLDGPLADGAQTMTFKLYRSENGGSVLWQEIAEVNLSGGVFSHNLGSENPLDPEVFDDQLYLGITIDGQELRPRVAFTSAPYAMRALTATTADQLIGCLGAVGDVKISALAPDKFREQNGDCWVLMDGQGLGLNTQLRELTGMEEVPDARGMFLRAFDDRGDQGRDPDRGNSPAVATVQLDTFASHTHSLNDPGHKHAFTDRFNPDNRRFNDGNLCLFKKDVAGWINAAETTRTTNEIPNPLFPSLPPENEKIPTGITLLEGGSSEVETRPENLNFYIYIRID</sequence>
<accession>A0A5C6RLR4</accession>
<keyword evidence="1" id="KW-0812">Transmembrane</keyword>
<dbReference type="SUPFAM" id="SSF88874">
    <property type="entry name" value="Receptor-binding domain of short tail fibre protein gp12"/>
    <property type="match status" value="1"/>
</dbReference>
<dbReference type="Proteomes" id="UP000321580">
    <property type="component" value="Unassembled WGS sequence"/>
</dbReference>
<dbReference type="AlphaFoldDB" id="A0A5C6RLR4"/>
<name>A0A5C6RLR4_9BACT</name>
<evidence type="ECO:0000313" key="2">
    <source>
        <dbReference type="EMBL" id="TXB63177.1"/>
    </source>
</evidence>